<dbReference type="OrthoDB" id="9802649at2"/>
<comment type="caution">
    <text evidence="3">The sequence shown here is derived from an EMBL/GenBank/DDBJ whole genome shotgun (WGS) entry which is preliminary data.</text>
</comment>
<evidence type="ECO:0000313" key="4">
    <source>
        <dbReference type="Proteomes" id="UP000295684"/>
    </source>
</evidence>
<evidence type="ECO:0000259" key="1">
    <source>
        <dbReference type="Pfam" id="PF00535"/>
    </source>
</evidence>
<dbReference type="RefSeq" id="WP_132531876.1">
    <property type="nucleotide sequence ID" value="NZ_BMJO01000004.1"/>
</dbReference>
<keyword evidence="5" id="KW-1185">Reference proteome</keyword>
<dbReference type="InterPro" id="IPR001173">
    <property type="entry name" value="Glyco_trans_2-like"/>
</dbReference>
<reference evidence="5" key="2">
    <citation type="journal article" date="2019" name="Int. J. Syst. Evol. Microbiol.">
        <title>The Global Catalogue of Microorganisms (GCM) 10K type strain sequencing project: providing services to taxonomists for standard genome sequencing and annotation.</title>
        <authorList>
            <consortium name="The Broad Institute Genomics Platform"/>
            <consortium name="The Broad Institute Genome Sequencing Center for Infectious Disease"/>
            <person name="Wu L."/>
            <person name="Ma J."/>
        </authorList>
    </citation>
    <scope>NUCLEOTIDE SEQUENCE [LARGE SCALE GENOMIC DNA]</scope>
    <source>
        <strain evidence="5">CGMCC 1.15644</strain>
    </source>
</reference>
<keyword evidence="3" id="KW-0808">Transferase</keyword>
<dbReference type="SUPFAM" id="SSF53448">
    <property type="entry name" value="Nucleotide-diphospho-sugar transferases"/>
    <property type="match status" value="1"/>
</dbReference>
<reference evidence="2" key="1">
    <citation type="journal article" date="2014" name="Int. J. Syst. Evol. Microbiol.">
        <title>Complete genome of a new Firmicutes species belonging to the dominant human colonic microbiota ('Ruminococcus bicirculans') reveals two chromosomes and a selective capacity to utilize plant glucans.</title>
        <authorList>
            <consortium name="NISC Comparative Sequencing Program"/>
            <person name="Wegmann U."/>
            <person name="Louis P."/>
            <person name="Goesmann A."/>
            <person name="Henrissat B."/>
            <person name="Duncan S.H."/>
            <person name="Flint H.J."/>
        </authorList>
    </citation>
    <scope>NUCLEOTIDE SEQUENCE</scope>
    <source>
        <strain evidence="2">CGMCC 1.15644</strain>
    </source>
</reference>
<dbReference type="GO" id="GO:0016740">
    <property type="term" value="F:transferase activity"/>
    <property type="evidence" value="ECO:0007669"/>
    <property type="project" value="UniProtKB-KW"/>
</dbReference>
<name>A0A4R2HFM0_9SPHI</name>
<gene>
    <name evidence="2" type="primary">cps2F</name>
    <name evidence="3" type="ORF">EV200_103544</name>
    <name evidence="2" type="ORF">GCM10011413_27810</name>
</gene>
<proteinExistence type="predicted"/>
<dbReference type="EMBL" id="SLWO01000003">
    <property type="protein sequence ID" value="TCO27210.1"/>
    <property type="molecule type" value="Genomic_DNA"/>
</dbReference>
<dbReference type="InterPro" id="IPR029044">
    <property type="entry name" value="Nucleotide-diphossugar_trans"/>
</dbReference>
<dbReference type="Gene3D" id="3.90.550.10">
    <property type="entry name" value="Spore Coat Polysaccharide Biosynthesis Protein SpsA, Chain A"/>
    <property type="match status" value="1"/>
</dbReference>
<evidence type="ECO:0000313" key="5">
    <source>
        <dbReference type="Proteomes" id="UP000622648"/>
    </source>
</evidence>
<accession>A0A4R2HFM0</accession>
<reference evidence="3 4" key="3">
    <citation type="submission" date="2019-03" db="EMBL/GenBank/DDBJ databases">
        <title>Genomic Encyclopedia of Type Strains, Phase IV (KMG-IV): sequencing the most valuable type-strain genomes for metagenomic binning, comparative biology and taxonomic classification.</title>
        <authorList>
            <person name="Goeker M."/>
        </authorList>
    </citation>
    <scope>NUCLEOTIDE SEQUENCE [LARGE SCALE GENOMIC DNA]</scope>
    <source>
        <strain evidence="3 4">DSM 103236</strain>
    </source>
</reference>
<dbReference type="CDD" id="cd04196">
    <property type="entry name" value="GT_2_like_d"/>
    <property type="match status" value="1"/>
</dbReference>
<feature type="domain" description="Glycosyltransferase 2-like" evidence="1">
    <location>
        <begin position="8"/>
        <end position="119"/>
    </location>
</feature>
<dbReference type="AlphaFoldDB" id="A0A4R2HFM0"/>
<evidence type="ECO:0000313" key="2">
    <source>
        <dbReference type="EMBL" id="GGE59812.1"/>
    </source>
</evidence>
<sequence>MKKETTLTILMATYNGAAYLEKQLDSILNQTYPHWELIIRDDQSTDDTLNIIKAYCEKDERIQCIQYGLAHGTACRNFSALFDWAYENNKGYILFADQDDIWLDHKLERSLAGLLTNESIHGTDFPLLCYSNLSFIDEEDRRIAAHLPLPPQLRLQVLINENYAWGCTMILNRAAVQKIKHIPTESVNHDYYVALVIAAFGQNILIDEDLILYRQHQKNVSGNVDKMTFMSRFNRYFKDTDYMLKPLVNNYNLVHSFFNRYRNELQEDQVKMIHAFLHDYQKSFPALFLAMWKHKIFKIGFGKNVVYFYTLYLLRKKVMAHVKAGSAL</sequence>
<dbReference type="Proteomes" id="UP000622648">
    <property type="component" value="Unassembled WGS sequence"/>
</dbReference>
<dbReference type="Pfam" id="PF00535">
    <property type="entry name" value="Glycos_transf_2"/>
    <property type="match status" value="1"/>
</dbReference>
<dbReference type="Proteomes" id="UP000295684">
    <property type="component" value="Unassembled WGS sequence"/>
</dbReference>
<evidence type="ECO:0000313" key="3">
    <source>
        <dbReference type="EMBL" id="TCO27210.1"/>
    </source>
</evidence>
<dbReference type="PANTHER" id="PTHR43685:SF11">
    <property type="entry name" value="GLYCOSYLTRANSFERASE TAGX-RELATED"/>
    <property type="match status" value="1"/>
</dbReference>
<organism evidence="3 4">
    <name type="scientific">Pedobacter psychrotolerans</name>
    <dbReference type="NCBI Taxonomy" id="1843235"/>
    <lineage>
        <taxon>Bacteria</taxon>
        <taxon>Pseudomonadati</taxon>
        <taxon>Bacteroidota</taxon>
        <taxon>Sphingobacteriia</taxon>
        <taxon>Sphingobacteriales</taxon>
        <taxon>Sphingobacteriaceae</taxon>
        <taxon>Pedobacter</taxon>
    </lineage>
</organism>
<dbReference type="EMBL" id="BMJO01000004">
    <property type="protein sequence ID" value="GGE59812.1"/>
    <property type="molecule type" value="Genomic_DNA"/>
</dbReference>
<dbReference type="InterPro" id="IPR050834">
    <property type="entry name" value="Glycosyltransf_2"/>
</dbReference>
<reference evidence="2" key="4">
    <citation type="submission" date="2024-05" db="EMBL/GenBank/DDBJ databases">
        <authorList>
            <person name="Sun Q."/>
            <person name="Zhou Y."/>
        </authorList>
    </citation>
    <scope>NUCLEOTIDE SEQUENCE</scope>
    <source>
        <strain evidence="2">CGMCC 1.15644</strain>
    </source>
</reference>
<dbReference type="PANTHER" id="PTHR43685">
    <property type="entry name" value="GLYCOSYLTRANSFERASE"/>
    <property type="match status" value="1"/>
</dbReference>
<protein>
    <submittedName>
        <fullName evidence="2">Glycosyl transferase</fullName>
    </submittedName>
    <submittedName>
        <fullName evidence="3">Glycosyltransferase involved in cell wall biosynthesis</fullName>
    </submittedName>
</protein>